<dbReference type="Gene3D" id="1.20.140.10">
    <property type="entry name" value="Butyryl-CoA Dehydrogenase, subunit A, domain 3"/>
    <property type="match status" value="1"/>
</dbReference>
<dbReference type="PANTHER" id="PTHR43884:SF12">
    <property type="entry name" value="ISOVALERYL-COA DEHYDROGENASE, MITOCHONDRIAL-RELATED"/>
    <property type="match status" value="1"/>
</dbReference>
<evidence type="ECO:0000256" key="1">
    <source>
        <dbReference type="ARBA" id="ARBA00001974"/>
    </source>
</evidence>
<organism evidence="6 7">
    <name type="scientific">Geodia barretti</name>
    <name type="common">Barrett's horny sponge</name>
    <dbReference type="NCBI Taxonomy" id="519541"/>
    <lineage>
        <taxon>Eukaryota</taxon>
        <taxon>Metazoa</taxon>
        <taxon>Porifera</taxon>
        <taxon>Demospongiae</taxon>
        <taxon>Heteroscleromorpha</taxon>
        <taxon>Tetractinellida</taxon>
        <taxon>Astrophorina</taxon>
        <taxon>Geodiidae</taxon>
        <taxon>Geodia</taxon>
    </lineage>
</organism>
<dbReference type="PROSITE" id="PS00073">
    <property type="entry name" value="ACYL_COA_DH_2"/>
    <property type="match status" value="1"/>
</dbReference>
<reference evidence="6" key="1">
    <citation type="submission" date="2023-03" db="EMBL/GenBank/DDBJ databases">
        <authorList>
            <person name="Steffen K."/>
            <person name="Cardenas P."/>
        </authorList>
    </citation>
    <scope>NUCLEOTIDE SEQUENCE</scope>
</reference>
<proteinExistence type="inferred from homology"/>
<dbReference type="PANTHER" id="PTHR43884">
    <property type="entry name" value="ACYL-COA DEHYDROGENASE"/>
    <property type="match status" value="1"/>
</dbReference>
<evidence type="ECO:0000313" key="6">
    <source>
        <dbReference type="EMBL" id="CAI8013948.1"/>
    </source>
</evidence>
<dbReference type="GO" id="GO:0005739">
    <property type="term" value="C:mitochondrion"/>
    <property type="evidence" value="ECO:0007669"/>
    <property type="project" value="TreeGrafter"/>
</dbReference>
<comment type="similarity">
    <text evidence="2">Belongs to the acyl-CoA dehydrogenase family.</text>
</comment>
<feature type="non-terminal residue" evidence="6">
    <location>
        <position position="245"/>
    </location>
</feature>
<name>A0AA35RLW1_GEOBA</name>
<dbReference type="InterPro" id="IPR006089">
    <property type="entry name" value="Acyl-CoA_DH_CS"/>
</dbReference>
<dbReference type="Proteomes" id="UP001174909">
    <property type="component" value="Unassembled WGS sequence"/>
</dbReference>
<comment type="caution">
    <text evidence="6">The sequence shown here is derived from an EMBL/GenBank/DDBJ whole genome shotgun (WGS) entry which is preliminary data.</text>
</comment>
<protein>
    <submittedName>
        <fullName evidence="6">Isovaleryl-CoA dehydrogenase, mitochondrial</fullName>
    </submittedName>
</protein>
<dbReference type="InterPro" id="IPR046373">
    <property type="entry name" value="Acyl-CoA_Oxase/DH_mid-dom_sf"/>
</dbReference>
<dbReference type="Gene3D" id="2.40.110.10">
    <property type="entry name" value="Butyryl-CoA Dehydrogenase, subunit A, domain 2"/>
    <property type="match status" value="1"/>
</dbReference>
<dbReference type="InterPro" id="IPR009075">
    <property type="entry name" value="AcylCo_DH/oxidase_C"/>
</dbReference>
<keyword evidence="7" id="KW-1185">Reference proteome</keyword>
<dbReference type="AlphaFoldDB" id="A0AA35RLW1"/>
<dbReference type="InterPro" id="IPR009100">
    <property type="entry name" value="AcylCoA_DH/oxidase_NM_dom_sf"/>
</dbReference>
<keyword evidence="3" id="KW-0285">Flavoprotein</keyword>
<keyword evidence="4" id="KW-0274">FAD</keyword>
<dbReference type="GO" id="GO:0008470">
    <property type="term" value="F:3-methylbutanoyl-CoA dehydrogenase activity"/>
    <property type="evidence" value="ECO:0007669"/>
    <property type="project" value="TreeGrafter"/>
</dbReference>
<evidence type="ECO:0000256" key="3">
    <source>
        <dbReference type="ARBA" id="ARBA00022630"/>
    </source>
</evidence>
<evidence type="ECO:0000313" key="7">
    <source>
        <dbReference type="Proteomes" id="UP001174909"/>
    </source>
</evidence>
<dbReference type="Pfam" id="PF00441">
    <property type="entry name" value="Acyl-CoA_dh_1"/>
    <property type="match status" value="1"/>
</dbReference>
<sequence length="245" mass="27088">MVVYAKTNPDAGARGITAFIVEKDVSKFTTSPKLDKLGMRGSNTSEVIFDNVQVPAENVLGEVNEGVCVLMSGLDYERVILAAGPLGIMQACIDTAFPYLHDREQFDEKIGKFQLMQGKMADMYTRLSACRTYVYSVARACDKGHADNKDCAGVILFAAETATQVALDAIQCLGGNGYINEYPTGRFLRDASSMKLELEQVKYEDGSWAVPLTRCLSDTYILRFFPSSVVLFFARELNFQCACVW</sequence>
<accession>A0AA35RLW1</accession>
<evidence type="ECO:0000256" key="4">
    <source>
        <dbReference type="ARBA" id="ARBA00022827"/>
    </source>
</evidence>
<evidence type="ECO:0000259" key="5">
    <source>
        <dbReference type="Pfam" id="PF00441"/>
    </source>
</evidence>
<feature type="domain" description="Acyl-CoA dehydrogenase/oxidase C-terminal" evidence="5">
    <location>
        <begin position="64"/>
        <end position="195"/>
    </location>
</feature>
<evidence type="ECO:0000256" key="2">
    <source>
        <dbReference type="ARBA" id="ARBA00009347"/>
    </source>
</evidence>
<dbReference type="SUPFAM" id="SSF47203">
    <property type="entry name" value="Acyl-CoA dehydrogenase C-terminal domain-like"/>
    <property type="match status" value="1"/>
</dbReference>
<gene>
    <name evidence="6" type="ORF">GBAR_LOCUS8778</name>
</gene>
<dbReference type="GO" id="GO:0006552">
    <property type="term" value="P:L-leucine catabolic process"/>
    <property type="evidence" value="ECO:0007669"/>
    <property type="project" value="TreeGrafter"/>
</dbReference>
<dbReference type="EMBL" id="CASHTH010001314">
    <property type="protein sequence ID" value="CAI8013948.1"/>
    <property type="molecule type" value="Genomic_DNA"/>
</dbReference>
<comment type="cofactor">
    <cofactor evidence="1">
        <name>FAD</name>
        <dbReference type="ChEBI" id="CHEBI:57692"/>
    </cofactor>
</comment>
<dbReference type="InterPro" id="IPR036250">
    <property type="entry name" value="AcylCo_DH-like_C"/>
</dbReference>
<dbReference type="SUPFAM" id="SSF56645">
    <property type="entry name" value="Acyl-CoA dehydrogenase NM domain-like"/>
    <property type="match status" value="1"/>
</dbReference>